<dbReference type="Proteomes" id="UP000183567">
    <property type="component" value="Unassembled WGS sequence"/>
</dbReference>
<comment type="caution">
    <text evidence="2">The sequence shown here is derived from an EMBL/GenBank/DDBJ whole genome shotgun (WGS) entry which is preliminary data.</text>
</comment>
<dbReference type="OrthoDB" id="3255541at2759"/>
<gene>
    <name evidence="2" type="ORF">AZE42_02177</name>
</gene>
<evidence type="ECO:0000313" key="3">
    <source>
        <dbReference type="Proteomes" id="UP000183567"/>
    </source>
</evidence>
<sequence length="271" mass="29981">MTLDDWSIFCKYNHRIQAFHIEYPGDHIVSSGIWHTLNCAPFPLPLLPNLTSLSWSESDDRGEEFPYIRLFMTHKLMTLKIRTSFFEDLDLSERSILTCIPILYPSVSHFVGDTDPGDASITSHSSPHLSLDVGLISEATLLYVSNLRSLRILSLYLPWTPTAADTQNLLQHSAFCALQELHVACKGLAPLGAFLETLPIAPKVLSFTINRGENSSWDLMALIYRLSNERKMMVNAGGAVGGDASASKKDSEDDSGGESDTTFPPDSSDEE</sequence>
<dbReference type="EMBL" id="LVVM01004821">
    <property type="protein sequence ID" value="OJA12076.1"/>
    <property type="molecule type" value="Genomic_DNA"/>
</dbReference>
<keyword evidence="3" id="KW-1185">Reference proteome</keyword>
<proteinExistence type="predicted"/>
<evidence type="ECO:0000256" key="1">
    <source>
        <dbReference type="SAM" id="MobiDB-lite"/>
    </source>
</evidence>
<accession>A0A1J8QJX4</accession>
<dbReference type="AlphaFoldDB" id="A0A1J8QJX4"/>
<reference evidence="2 3" key="1">
    <citation type="submission" date="2016-03" db="EMBL/GenBank/DDBJ databases">
        <title>Comparative genomics of the ectomycorrhizal sister species Rhizopogon vinicolor and Rhizopogon vesiculosus (Basidiomycota: Boletales) reveals a divergence of the mating type B locus.</title>
        <authorList>
            <person name="Mujic A.B."/>
            <person name="Kuo A."/>
            <person name="Tritt A."/>
            <person name="Lipzen A."/>
            <person name="Chen C."/>
            <person name="Johnson J."/>
            <person name="Sharma A."/>
            <person name="Barry K."/>
            <person name="Grigoriev I.V."/>
            <person name="Spatafora J.W."/>
        </authorList>
    </citation>
    <scope>NUCLEOTIDE SEQUENCE [LARGE SCALE GENOMIC DNA]</scope>
    <source>
        <strain evidence="2 3">AM-OR11-056</strain>
    </source>
</reference>
<name>A0A1J8QJX4_9AGAM</name>
<evidence type="ECO:0000313" key="2">
    <source>
        <dbReference type="EMBL" id="OJA12076.1"/>
    </source>
</evidence>
<protein>
    <submittedName>
        <fullName evidence="2">Uncharacterized protein</fullName>
    </submittedName>
</protein>
<organism evidence="2 3">
    <name type="scientific">Rhizopogon vesiculosus</name>
    <dbReference type="NCBI Taxonomy" id="180088"/>
    <lineage>
        <taxon>Eukaryota</taxon>
        <taxon>Fungi</taxon>
        <taxon>Dikarya</taxon>
        <taxon>Basidiomycota</taxon>
        <taxon>Agaricomycotina</taxon>
        <taxon>Agaricomycetes</taxon>
        <taxon>Agaricomycetidae</taxon>
        <taxon>Boletales</taxon>
        <taxon>Suillineae</taxon>
        <taxon>Rhizopogonaceae</taxon>
        <taxon>Rhizopogon</taxon>
    </lineage>
</organism>
<feature type="region of interest" description="Disordered" evidence="1">
    <location>
        <begin position="237"/>
        <end position="271"/>
    </location>
</feature>